<evidence type="ECO:0000313" key="4">
    <source>
        <dbReference type="Proteomes" id="UP000238825"/>
    </source>
</evidence>
<evidence type="ECO:0000256" key="1">
    <source>
        <dbReference type="SAM" id="Phobius"/>
    </source>
</evidence>
<dbReference type="RefSeq" id="WP_024363922.1">
    <property type="nucleotide sequence ID" value="NZ_BJNS01000034.1"/>
</dbReference>
<sequence length="454" mass="51989">MNCLSTEEMHDFIDGRIEDNKMMQMDKHIQSCATCSALLDEQLETEQLISYLFPLVHVDDSFTNQVMNQLPKKNTSLTKKRDWRATFVAVAFVTAALLFLVFSTMQQEPTTSSTPITIKVKDVKLTDAYITVTLATSGYNGDENFFNEATVGDVALVLPNGKSEIASYSAEQSMNEIKFEFPLFNVTHDEFKLLFNYQHIYDVDGQWTFEVPIDRKELLAQTETVTLRSTFEKDGVDVNFIRAQHGPQNSLFKFETKFTEDMATFVEQQVEKFTADLPLAEKEAYAGYNAQILYDVIDADGQKLQRSMPEDNVNIQNDRYAHTETISAYPSVKEGGYIAVTGAKLELPTNVRHPLTLDQLPYSFTYKDTVYEVKLLPNQRLEISSDAKATTINDWHITVNNKTAWDTARVRKDKEKQYTTITFDKGIQLDSFILYGQTELQYVYFDEPIRVDIR</sequence>
<feature type="transmembrane region" description="Helical" evidence="1">
    <location>
        <begin position="83"/>
        <end position="102"/>
    </location>
</feature>
<evidence type="ECO:0000313" key="2">
    <source>
        <dbReference type="EMBL" id="AVK95576.1"/>
    </source>
</evidence>
<reference evidence="2 4" key="1">
    <citation type="submission" date="2017-03" db="EMBL/GenBank/DDBJ databases">
        <title>The whole genome sequencing and assembly of Lysinibacillus sphaericus DSM 28T strain.</title>
        <authorList>
            <person name="Lee Y.-J."/>
            <person name="Yi H."/>
            <person name="Bahn Y.-S."/>
            <person name="Kim J.F."/>
            <person name="Lee D.-W."/>
        </authorList>
    </citation>
    <scope>NUCLEOTIDE SEQUENCE [LARGE SCALE GENOMIC DNA]</scope>
    <source>
        <strain evidence="2 4">DSM 28</strain>
    </source>
</reference>
<proteinExistence type="predicted"/>
<dbReference type="EMBL" id="UFSZ01000001">
    <property type="protein sequence ID" value="SUV18742.1"/>
    <property type="molecule type" value="Genomic_DNA"/>
</dbReference>
<accession>A0A2S0JWV3</accession>
<organism evidence="2 4">
    <name type="scientific">Lysinibacillus sphaericus</name>
    <name type="common">Bacillus sphaericus</name>
    <dbReference type="NCBI Taxonomy" id="1421"/>
    <lineage>
        <taxon>Bacteria</taxon>
        <taxon>Bacillati</taxon>
        <taxon>Bacillota</taxon>
        <taxon>Bacilli</taxon>
        <taxon>Bacillales</taxon>
        <taxon>Bacillaceae</taxon>
        <taxon>Lysinibacillus</taxon>
    </lineage>
</organism>
<keyword evidence="1" id="KW-1133">Transmembrane helix</keyword>
<dbReference type="Proteomes" id="UP000255295">
    <property type="component" value="Unassembled WGS sequence"/>
</dbReference>
<reference evidence="3 5" key="2">
    <citation type="submission" date="2018-06" db="EMBL/GenBank/DDBJ databases">
        <authorList>
            <consortium name="Pathogen Informatics"/>
            <person name="Doyle S."/>
        </authorList>
    </citation>
    <scope>NUCLEOTIDE SEQUENCE [LARGE SCALE GENOMIC DNA]</scope>
    <source>
        <strain evidence="3 5">NCTC10338</strain>
    </source>
</reference>
<gene>
    <name evidence="2" type="ORF">LS41612_04450</name>
    <name evidence="3" type="ORF">NCTC10338_03890</name>
</gene>
<evidence type="ECO:0000313" key="3">
    <source>
        <dbReference type="EMBL" id="SUV18742.1"/>
    </source>
</evidence>
<dbReference type="Proteomes" id="UP000238825">
    <property type="component" value="Chromosome"/>
</dbReference>
<name>A0A2S0JWV3_LYSSH</name>
<protein>
    <submittedName>
        <fullName evidence="3">Predicted transmembrane transcriptional regulator (Anti-sigma factor)</fullName>
    </submittedName>
</protein>
<dbReference type="EMBL" id="CP019980">
    <property type="protein sequence ID" value="AVK95576.1"/>
    <property type="molecule type" value="Genomic_DNA"/>
</dbReference>
<dbReference type="GeneID" id="48275439"/>
<evidence type="ECO:0000313" key="5">
    <source>
        <dbReference type="Proteomes" id="UP000255295"/>
    </source>
</evidence>
<keyword evidence="1 3" id="KW-0812">Transmembrane</keyword>
<keyword evidence="1" id="KW-0472">Membrane</keyword>
<dbReference type="AlphaFoldDB" id="A0A2S0JWV3"/>